<dbReference type="Gene3D" id="1.20.1280.290">
    <property type="match status" value="2"/>
</dbReference>
<feature type="transmembrane region" description="Helical" evidence="13">
    <location>
        <begin position="72"/>
        <end position="92"/>
    </location>
</feature>
<evidence type="ECO:0000256" key="13">
    <source>
        <dbReference type="SAM" id="Phobius"/>
    </source>
</evidence>
<evidence type="ECO:0000256" key="2">
    <source>
        <dbReference type="ARBA" id="ARBA00004653"/>
    </source>
</evidence>
<dbReference type="InterPro" id="IPR004316">
    <property type="entry name" value="SWEET_rpt"/>
</dbReference>
<organism evidence="14 15">
    <name type="scientific">Polarella glacialis</name>
    <name type="common">Dinoflagellate</name>
    <dbReference type="NCBI Taxonomy" id="89957"/>
    <lineage>
        <taxon>Eukaryota</taxon>
        <taxon>Sar</taxon>
        <taxon>Alveolata</taxon>
        <taxon>Dinophyceae</taxon>
        <taxon>Suessiales</taxon>
        <taxon>Suessiaceae</taxon>
        <taxon>Polarella</taxon>
    </lineage>
</organism>
<dbReference type="PANTHER" id="PTHR10791">
    <property type="entry name" value="RAG1-ACTIVATING PROTEIN 1"/>
    <property type="match status" value="1"/>
</dbReference>
<keyword evidence="6" id="KW-1003">Cell membrane</keyword>
<keyword evidence="7" id="KW-0762">Sugar transport</keyword>
<feature type="transmembrane region" description="Helical" evidence="13">
    <location>
        <begin position="104"/>
        <end position="130"/>
    </location>
</feature>
<keyword evidence="12 13" id="KW-0472">Membrane</keyword>
<dbReference type="Proteomes" id="UP000654075">
    <property type="component" value="Unassembled WGS sequence"/>
</dbReference>
<dbReference type="GO" id="GO:0051119">
    <property type="term" value="F:sugar transmembrane transporter activity"/>
    <property type="evidence" value="ECO:0007669"/>
    <property type="project" value="InterPro"/>
</dbReference>
<evidence type="ECO:0000256" key="11">
    <source>
        <dbReference type="ARBA" id="ARBA00023034"/>
    </source>
</evidence>
<sequence>MVDVDSLTTGVSVLGTVISLFMFLSPAKHFRGIVETRSVGQWSVTPQVIGCPQCLLWFIYSVVTPDRVACAIINAIGAVIHLSFCLTFLYFATGQRFSILAKMMSGLGTTLAASLIVISCADTACGISTAPGESKVTMVLGFLCVIFNIVMNASPLEVFGRVVFHRADVTQCLPWLLSASILANSVCWGAYGILKKDVHIFCPAGTAIILAAAQLALYFCYRNRSREPADGVLSPTRDGLLCVVDREAAFGSWGREASLSRNAINNNSNDNNNNLPSTKSWSCDSNLMGV</sequence>
<proteinExistence type="inferred from homology"/>
<accession>A0A813GGR4</accession>
<dbReference type="OrthoDB" id="409725at2759"/>
<evidence type="ECO:0000256" key="5">
    <source>
        <dbReference type="ARBA" id="ARBA00022448"/>
    </source>
</evidence>
<dbReference type="PANTHER" id="PTHR10791:SF30">
    <property type="entry name" value="SUGAR TRANSPORTER SWEET1"/>
    <property type="match status" value="1"/>
</dbReference>
<comment type="subcellular location">
    <subcellularLocation>
        <location evidence="1">Cell membrane</location>
        <topology evidence="1">Multi-pass membrane protein</topology>
    </subcellularLocation>
    <subcellularLocation>
        <location evidence="2">Golgi apparatus membrane</location>
        <topology evidence="2">Multi-pass membrane protein</topology>
    </subcellularLocation>
</comment>
<keyword evidence="8 13" id="KW-0812">Transmembrane</keyword>
<dbReference type="OMA" id="QLNDYYI"/>
<dbReference type="FunFam" id="1.20.1280.290:FF:000004">
    <property type="entry name" value="Sugar transporter SWEET"/>
    <property type="match status" value="1"/>
</dbReference>
<evidence type="ECO:0000256" key="7">
    <source>
        <dbReference type="ARBA" id="ARBA00022597"/>
    </source>
</evidence>
<dbReference type="GO" id="GO:0005886">
    <property type="term" value="C:plasma membrane"/>
    <property type="evidence" value="ECO:0007669"/>
    <property type="project" value="UniProtKB-SubCell"/>
</dbReference>
<evidence type="ECO:0000313" key="15">
    <source>
        <dbReference type="Proteomes" id="UP000654075"/>
    </source>
</evidence>
<dbReference type="InterPro" id="IPR047664">
    <property type="entry name" value="SWEET"/>
</dbReference>
<protein>
    <recommendedName>
        <fullName evidence="4">Sugar transporter SWEET1</fullName>
    </recommendedName>
</protein>
<keyword evidence="9" id="KW-0677">Repeat</keyword>
<comment type="similarity">
    <text evidence="3">Belongs to the SWEET sugar transporter family.</text>
</comment>
<feature type="transmembrane region" description="Helical" evidence="13">
    <location>
        <begin position="6"/>
        <end position="27"/>
    </location>
</feature>
<evidence type="ECO:0000256" key="3">
    <source>
        <dbReference type="ARBA" id="ARBA00007809"/>
    </source>
</evidence>
<keyword evidence="5" id="KW-0813">Transport</keyword>
<dbReference type="Pfam" id="PF03083">
    <property type="entry name" value="MtN3_slv"/>
    <property type="match status" value="2"/>
</dbReference>
<evidence type="ECO:0000256" key="6">
    <source>
        <dbReference type="ARBA" id="ARBA00022475"/>
    </source>
</evidence>
<evidence type="ECO:0000256" key="9">
    <source>
        <dbReference type="ARBA" id="ARBA00022737"/>
    </source>
</evidence>
<feature type="transmembrane region" description="Helical" evidence="13">
    <location>
        <begin position="200"/>
        <end position="221"/>
    </location>
</feature>
<evidence type="ECO:0000256" key="4">
    <source>
        <dbReference type="ARBA" id="ARBA00021741"/>
    </source>
</evidence>
<feature type="transmembrane region" description="Helical" evidence="13">
    <location>
        <begin position="136"/>
        <end position="160"/>
    </location>
</feature>
<evidence type="ECO:0000256" key="8">
    <source>
        <dbReference type="ARBA" id="ARBA00022692"/>
    </source>
</evidence>
<evidence type="ECO:0000256" key="10">
    <source>
        <dbReference type="ARBA" id="ARBA00022989"/>
    </source>
</evidence>
<feature type="transmembrane region" description="Helical" evidence="13">
    <location>
        <begin position="172"/>
        <end position="194"/>
    </location>
</feature>
<keyword evidence="10 13" id="KW-1133">Transmembrane helix</keyword>
<evidence type="ECO:0000313" key="14">
    <source>
        <dbReference type="EMBL" id="CAE8626346.1"/>
    </source>
</evidence>
<name>A0A813GGR4_POLGL</name>
<keyword evidence="11" id="KW-0333">Golgi apparatus</keyword>
<evidence type="ECO:0000256" key="12">
    <source>
        <dbReference type="ARBA" id="ARBA00023136"/>
    </source>
</evidence>
<evidence type="ECO:0000256" key="1">
    <source>
        <dbReference type="ARBA" id="ARBA00004651"/>
    </source>
</evidence>
<keyword evidence="15" id="KW-1185">Reference proteome</keyword>
<gene>
    <name evidence="14" type="ORF">PGLA1383_LOCUS43284</name>
</gene>
<dbReference type="EMBL" id="CAJNNV010028960">
    <property type="protein sequence ID" value="CAE8626346.1"/>
    <property type="molecule type" value="Genomic_DNA"/>
</dbReference>
<comment type="caution">
    <text evidence="14">The sequence shown here is derived from an EMBL/GenBank/DDBJ whole genome shotgun (WGS) entry which is preliminary data.</text>
</comment>
<dbReference type="GO" id="GO:0000139">
    <property type="term" value="C:Golgi membrane"/>
    <property type="evidence" value="ECO:0007669"/>
    <property type="project" value="UniProtKB-SubCell"/>
</dbReference>
<reference evidence="14" key="1">
    <citation type="submission" date="2021-02" db="EMBL/GenBank/DDBJ databases">
        <authorList>
            <person name="Dougan E. K."/>
            <person name="Rhodes N."/>
            <person name="Thang M."/>
            <person name="Chan C."/>
        </authorList>
    </citation>
    <scope>NUCLEOTIDE SEQUENCE</scope>
</reference>
<dbReference type="AlphaFoldDB" id="A0A813GGR4"/>